<evidence type="ECO:0000256" key="3">
    <source>
        <dbReference type="ARBA" id="ARBA00048132"/>
    </source>
</evidence>
<evidence type="ECO:0000313" key="6">
    <source>
        <dbReference type="EMBL" id="MCP2267057.1"/>
    </source>
</evidence>
<dbReference type="Gene3D" id="3.50.50.60">
    <property type="entry name" value="FAD/NAD(P)-binding domain"/>
    <property type="match status" value="2"/>
</dbReference>
<dbReference type="InterPro" id="IPR036188">
    <property type="entry name" value="FAD/NAD-bd_sf"/>
</dbReference>
<dbReference type="InterPro" id="IPR050097">
    <property type="entry name" value="Ferredoxin-NADP_redctase_2"/>
</dbReference>
<keyword evidence="2" id="KW-0560">Oxidoreductase</keyword>
<protein>
    <submittedName>
        <fullName evidence="6">Thioredoxin reductase</fullName>
    </submittedName>
</protein>
<dbReference type="InterPro" id="IPR023753">
    <property type="entry name" value="FAD/NAD-binding_dom"/>
</dbReference>
<evidence type="ECO:0000313" key="7">
    <source>
        <dbReference type="Proteomes" id="UP001139493"/>
    </source>
</evidence>
<comment type="catalytic activity">
    <reaction evidence="3">
        <text>[thioredoxin]-dithiol + NADP(+) = [thioredoxin]-disulfide + NADPH + H(+)</text>
        <dbReference type="Rhea" id="RHEA:20345"/>
        <dbReference type="Rhea" id="RHEA-COMP:10698"/>
        <dbReference type="Rhea" id="RHEA-COMP:10700"/>
        <dbReference type="ChEBI" id="CHEBI:15378"/>
        <dbReference type="ChEBI" id="CHEBI:29950"/>
        <dbReference type="ChEBI" id="CHEBI:50058"/>
        <dbReference type="ChEBI" id="CHEBI:57783"/>
        <dbReference type="ChEBI" id="CHEBI:58349"/>
        <dbReference type="EC" id="1.8.1.9"/>
    </reaction>
</comment>
<dbReference type="SUPFAM" id="SSF51905">
    <property type="entry name" value="FAD/NAD(P)-binding domain"/>
    <property type="match status" value="1"/>
</dbReference>
<dbReference type="Pfam" id="PF07992">
    <property type="entry name" value="Pyr_redox_2"/>
    <property type="match status" value="1"/>
</dbReference>
<keyword evidence="7" id="KW-1185">Reference proteome</keyword>
<dbReference type="PRINTS" id="PR00469">
    <property type="entry name" value="PNDRDTASEII"/>
</dbReference>
<evidence type="ECO:0000256" key="4">
    <source>
        <dbReference type="SAM" id="MobiDB-lite"/>
    </source>
</evidence>
<proteinExistence type="predicted"/>
<sequence>MSDTPAPTVPYDVVVIGGGPAGLQAAMTLGRLRRRVLLLDSGEYRNGSTDAVHNVITRDGTPPAQFRAQARAELAAYATVEVRDVRATRVHRTPDDGATVHLADDTTVAGRALVLATGLRDELPPTPGLAELFGTLVAHCPYCHGFEYADTPVAILGSGPQVPRLALLMERVASRLVVATDGGELEPAHREILEAARVAVRPEPVTGLRRAGDGSGVVVTFAQGPDEEVGGVLVGTTPVQRAPFAGQLGLRLLGSGCIEVDALGRTSAPGVYAAGDVAHTPATPVPLSSVVAAAAAGKNTAMAIDADLLTADHGLLPPGSRPPAAAPAAAPTA</sequence>
<keyword evidence="1" id="KW-0285">Flavoprotein</keyword>
<name>A0A9X2G811_9MICO</name>
<feature type="domain" description="FAD/NAD(P)-binding" evidence="5">
    <location>
        <begin position="11"/>
        <end position="283"/>
    </location>
</feature>
<comment type="caution">
    <text evidence="6">The sequence shown here is derived from an EMBL/GenBank/DDBJ whole genome shotgun (WGS) entry which is preliminary data.</text>
</comment>
<dbReference type="GO" id="GO:0004791">
    <property type="term" value="F:thioredoxin-disulfide reductase (NADPH) activity"/>
    <property type="evidence" value="ECO:0007669"/>
    <property type="project" value="UniProtKB-EC"/>
</dbReference>
<dbReference type="PANTHER" id="PTHR48105">
    <property type="entry name" value="THIOREDOXIN REDUCTASE 1-RELATED-RELATED"/>
    <property type="match status" value="1"/>
</dbReference>
<dbReference type="PRINTS" id="PR00368">
    <property type="entry name" value="FADPNR"/>
</dbReference>
<dbReference type="EMBL" id="JAMTCS010000015">
    <property type="protein sequence ID" value="MCP2267057.1"/>
    <property type="molecule type" value="Genomic_DNA"/>
</dbReference>
<evidence type="ECO:0000259" key="5">
    <source>
        <dbReference type="Pfam" id="PF07992"/>
    </source>
</evidence>
<gene>
    <name evidence="6" type="ORF">APR03_004429</name>
</gene>
<dbReference type="Proteomes" id="UP001139493">
    <property type="component" value="Unassembled WGS sequence"/>
</dbReference>
<accession>A0A9X2G811</accession>
<dbReference type="AlphaFoldDB" id="A0A9X2G811"/>
<evidence type="ECO:0000256" key="2">
    <source>
        <dbReference type="ARBA" id="ARBA00023002"/>
    </source>
</evidence>
<evidence type="ECO:0000256" key="1">
    <source>
        <dbReference type="ARBA" id="ARBA00022630"/>
    </source>
</evidence>
<reference evidence="6" key="1">
    <citation type="submission" date="2022-06" db="EMBL/GenBank/DDBJ databases">
        <title>Genomic Encyclopedia of Archaeal and Bacterial Type Strains, Phase II (KMG-II): from individual species to whole genera.</title>
        <authorList>
            <person name="Goeker M."/>
        </authorList>
    </citation>
    <scope>NUCLEOTIDE SEQUENCE</scope>
    <source>
        <strain evidence="6">DSM 26652</strain>
    </source>
</reference>
<organism evidence="6 7">
    <name type="scientific">Promicromonospora thailandica</name>
    <dbReference type="NCBI Taxonomy" id="765201"/>
    <lineage>
        <taxon>Bacteria</taxon>
        <taxon>Bacillati</taxon>
        <taxon>Actinomycetota</taxon>
        <taxon>Actinomycetes</taxon>
        <taxon>Micrococcales</taxon>
        <taxon>Promicromonosporaceae</taxon>
        <taxon>Promicromonospora</taxon>
    </lineage>
</organism>
<feature type="region of interest" description="Disordered" evidence="4">
    <location>
        <begin position="314"/>
        <end position="333"/>
    </location>
</feature>
<dbReference type="RefSeq" id="WP_253839400.1">
    <property type="nucleotide sequence ID" value="NZ_JAMTCS010000015.1"/>
</dbReference>